<dbReference type="STRING" id="224129.A0A1W4XMF9"/>
<dbReference type="PANTHER" id="PTHR46321">
    <property type="entry name" value="KIF1-BINDING PROTEIN"/>
    <property type="match status" value="1"/>
</dbReference>
<dbReference type="Pfam" id="PF12309">
    <property type="entry name" value="KBP_C"/>
    <property type="match status" value="1"/>
</dbReference>
<dbReference type="KEGG" id="apln:108743054"/>
<comment type="subcellular location">
    <subcellularLocation>
        <location evidence="1">Cytoplasm</location>
        <location evidence="1">Cytoskeleton</location>
    </subcellularLocation>
</comment>
<dbReference type="GeneID" id="108743054"/>
<evidence type="ECO:0000313" key="7">
    <source>
        <dbReference type="Proteomes" id="UP000192223"/>
    </source>
</evidence>
<dbReference type="InParanoid" id="A0A1W4XMF9"/>
<feature type="region of interest" description="Disordered" evidence="6">
    <location>
        <begin position="211"/>
        <end position="239"/>
    </location>
</feature>
<evidence type="ECO:0000256" key="5">
    <source>
        <dbReference type="ARBA" id="ARBA00023212"/>
    </source>
</evidence>
<dbReference type="PANTHER" id="PTHR46321:SF1">
    <property type="entry name" value="KIF-BINDING PROTEIN"/>
    <property type="match status" value="1"/>
</dbReference>
<comment type="similarity">
    <text evidence="2">Belongs to the KIF-binding protein family.</text>
</comment>
<feature type="compositionally biased region" description="Basic and acidic residues" evidence="6">
    <location>
        <begin position="212"/>
        <end position="221"/>
    </location>
</feature>
<dbReference type="GO" id="GO:0005856">
    <property type="term" value="C:cytoskeleton"/>
    <property type="evidence" value="ECO:0007669"/>
    <property type="project" value="UniProtKB-SubCell"/>
</dbReference>
<feature type="compositionally biased region" description="Basic and acidic residues" evidence="6">
    <location>
        <begin position="230"/>
        <end position="239"/>
    </location>
</feature>
<keyword evidence="5" id="KW-0206">Cytoskeleton</keyword>
<name>A0A1W4XMF9_AGRPL</name>
<keyword evidence="7" id="KW-1185">Reference proteome</keyword>
<evidence type="ECO:0000313" key="8">
    <source>
        <dbReference type="RefSeq" id="XP_018333962.2"/>
    </source>
</evidence>
<dbReference type="InterPro" id="IPR022083">
    <property type="entry name" value="KBP"/>
</dbReference>
<organism evidence="7 8">
    <name type="scientific">Agrilus planipennis</name>
    <name type="common">Emerald ash borer</name>
    <name type="synonym">Agrilus marcopoli</name>
    <dbReference type="NCBI Taxonomy" id="224129"/>
    <lineage>
        <taxon>Eukaryota</taxon>
        <taxon>Metazoa</taxon>
        <taxon>Ecdysozoa</taxon>
        <taxon>Arthropoda</taxon>
        <taxon>Hexapoda</taxon>
        <taxon>Insecta</taxon>
        <taxon>Pterygota</taxon>
        <taxon>Neoptera</taxon>
        <taxon>Endopterygota</taxon>
        <taxon>Coleoptera</taxon>
        <taxon>Polyphaga</taxon>
        <taxon>Elateriformia</taxon>
        <taxon>Buprestoidea</taxon>
        <taxon>Buprestidae</taxon>
        <taxon>Agrilinae</taxon>
        <taxon>Agrilus</taxon>
    </lineage>
</organism>
<accession>A0A1W4XMF9</accession>
<evidence type="ECO:0000256" key="2">
    <source>
        <dbReference type="ARBA" id="ARBA00010305"/>
    </source>
</evidence>
<dbReference type="OrthoDB" id="409897at2759"/>
<evidence type="ECO:0000256" key="3">
    <source>
        <dbReference type="ARBA" id="ARBA00016840"/>
    </source>
</evidence>
<evidence type="ECO:0000256" key="4">
    <source>
        <dbReference type="ARBA" id="ARBA00022490"/>
    </source>
</evidence>
<reference evidence="8" key="1">
    <citation type="submission" date="2025-08" db="UniProtKB">
        <authorList>
            <consortium name="RefSeq"/>
        </authorList>
    </citation>
    <scope>IDENTIFICATION</scope>
    <source>
        <tissue evidence="8">Entire body</tissue>
    </source>
</reference>
<evidence type="ECO:0000256" key="6">
    <source>
        <dbReference type="SAM" id="MobiDB-lite"/>
    </source>
</evidence>
<dbReference type="AlphaFoldDB" id="A0A1W4XMF9"/>
<gene>
    <name evidence="8" type="primary">LOC108743054</name>
</gene>
<proteinExistence type="inferred from homology"/>
<protein>
    <recommendedName>
        <fullName evidence="3">KIF-binding protein</fullName>
    </recommendedName>
</protein>
<dbReference type="Proteomes" id="UP000192223">
    <property type="component" value="Unplaced"/>
</dbReference>
<evidence type="ECO:0000256" key="1">
    <source>
        <dbReference type="ARBA" id="ARBA00004245"/>
    </source>
</evidence>
<sequence>MDPNLVFGNLEFAVESVPATPVVTTEQARLLFLHTHTWLKRVRLYYTLRDFPLQYVNGVLDLSELYRYLAFYEPDLESMYNVQKRRGDALETLSGILKEVRPQCYLAVNIEIIRELAEVQIELLSLNLKKLYASQDTKQQEGEDVIKRKIDAVSDIHQRLGSVETYFYARPKATERAVDGEPSDNEVMTGYDTEGDATAVDVPVRDVVNVEQEEKNQKEAEEVTENDCCEDLKNETTNS</sequence>
<keyword evidence="4" id="KW-0963">Cytoplasm</keyword>
<dbReference type="RefSeq" id="XP_018333962.2">
    <property type="nucleotide sequence ID" value="XM_018478460.2"/>
</dbReference>